<dbReference type="RefSeq" id="WP_053583414.1">
    <property type="nucleotide sequence ID" value="NZ_LGRV01000003.1"/>
</dbReference>
<comment type="caution">
    <text evidence="1">The sequence shown here is derived from an EMBL/GenBank/DDBJ whole genome shotgun (WGS) entry which is preliminary data.</text>
</comment>
<proteinExistence type="predicted"/>
<dbReference type="EMBL" id="LGRV01000003">
    <property type="protein sequence ID" value="KOS68579.1"/>
    <property type="molecule type" value="Genomic_DNA"/>
</dbReference>
<evidence type="ECO:0000313" key="1">
    <source>
        <dbReference type="EMBL" id="KOS68579.1"/>
    </source>
</evidence>
<accession>A0ABR5K2K5</accession>
<organism evidence="1 2">
    <name type="scientific">Lysinibacillus contaminans</name>
    <dbReference type="NCBI Taxonomy" id="1293441"/>
    <lineage>
        <taxon>Bacteria</taxon>
        <taxon>Bacillati</taxon>
        <taxon>Bacillota</taxon>
        <taxon>Bacilli</taxon>
        <taxon>Bacillales</taxon>
        <taxon>Bacillaceae</taxon>
        <taxon>Lysinibacillus</taxon>
    </lineage>
</organism>
<dbReference type="Proteomes" id="UP000050668">
    <property type="component" value="Unassembled WGS sequence"/>
</dbReference>
<evidence type="ECO:0000313" key="2">
    <source>
        <dbReference type="Proteomes" id="UP000050668"/>
    </source>
</evidence>
<protein>
    <submittedName>
        <fullName evidence="1">Esterase</fullName>
    </submittedName>
</protein>
<gene>
    <name evidence="1" type="ORF">AEA09_08460</name>
</gene>
<keyword evidence="2" id="KW-1185">Reference proteome</keyword>
<name>A0ABR5K2K5_9BACI</name>
<sequence length="141" mass="16391">MKFKTELPENYADLKKAANYTSSWRNRLDAVKALSVYKHEKVIDLLNNRVKADTVFTVQQAAFEALTAFGEDVKPPVRRKFELIKGADKVFIRVKKSLPADHTITDFAEKLKRMRLDVYDAYEGHHGENFLSWLETKWQSI</sequence>
<reference evidence="2" key="1">
    <citation type="submission" date="2015-07" db="EMBL/GenBank/DDBJ databases">
        <title>Fjat-14205 dsm 2895.</title>
        <authorList>
            <person name="Liu B."/>
            <person name="Wang J."/>
            <person name="Zhu Y."/>
            <person name="Liu G."/>
            <person name="Chen Q."/>
            <person name="Chen Z."/>
            <person name="Lan J."/>
            <person name="Che J."/>
            <person name="Ge C."/>
            <person name="Shi H."/>
            <person name="Pan Z."/>
            <person name="Liu X."/>
        </authorList>
    </citation>
    <scope>NUCLEOTIDE SEQUENCE [LARGE SCALE GENOMIC DNA]</scope>
    <source>
        <strain evidence="2">DSM 25560</strain>
    </source>
</reference>